<organism evidence="1">
    <name type="scientific">Anopheles sinensis</name>
    <name type="common">Mosquito</name>
    <dbReference type="NCBI Taxonomy" id="74873"/>
    <lineage>
        <taxon>Eukaryota</taxon>
        <taxon>Metazoa</taxon>
        <taxon>Ecdysozoa</taxon>
        <taxon>Arthropoda</taxon>
        <taxon>Hexapoda</taxon>
        <taxon>Insecta</taxon>
        <taxon>Pterygota</taxon>
        <taxon>Neoptera</taxon>
        <taxon>Endopterygota</taxon>
        <taxon>Diptera</taxon>
        <taxon>Nematocera</taxon>
        <taxon>Culicoidea</taxon>
        <taxon>Culicidae</taxon>
        <taxon>Anophelinae</taxon>
        <taxon>Anopheles</taxon>
    </lineage>
</organism>
<accession>A0A084WGV0</accession>
<evidence type="ECO:0000313" key="3">
    <source>
        <dbReference type="Proteomes" id="UP000030765"/>
    </source>
</evidence>
<keyword evidence="3" id="KW-1185">Reference proteome</keyword>
<proteinExistence type="predicted"/>
<sequence length="109" mass="11933">MGNEELDDAMVNNLLGIMCMRLCFLHKLATPYRENCILGGFWQFSPLPNGASGRFGVVLSILQNEATKANISSANTPGEEMHHRSSVRKTDITIGEVGSIPAVWPQTDN</sequence>
<evidence type="ECO:0000313" key="1">
    <source>
        <dbReference type="EMBL" id="KFB49444.1"/>
    </source>
</evidence>
<gene>
    <name evidence="1" type="ORF">ZHAS_00017550</name>
</gene>
<reference evidence="2" key="2">
    <citation type="submission" date="2020-05" db="UniProtKB">
        <authorList>
            <consortium name="EnsemblMetazoa"/>
        </authorList>
    </citation>
    <scope>IDENTIFICATION</scope>
</reference>
<name>A0A084WGV0_ANOSI</name>
<reference evidence="1 3" key="1">
    <citation type="journal article" date="2014" name="BMC Genomics">
        <title>Genome sequence of Anopheles sinensis provides insight into genetics basis of mosquito competence for malaria parasites.</title>
        <authorList>
            <person name="Zhou D."/>
            <person name="Zhang D."/>
            <person name="Ding G."/>
            <person name="Shi L."/>
            <person name="Hou Q."/>
            <person name="Ye Y."/>
            <person name="Xu Y."/>
            <person name="Zhou H."/>
            <person name="Xiong C."/>
            <person name="Li S."/>
            <person name="Yu J."/>
            <person name="Hong S."/>
            <person name="Yu X."/>
            <person name="Zou P."/>
            <person name="Chen C."/>
            <person name="Chang X."/>
            <person name="Wang W."/>
            <person name="Lv Y."/>
            <person name="Sun Y."/>
            <person name="Ma L."/>
            <person name="Shen B."/>
            <person name="Zhu C."/>
        </authorList>
    </citation>
    <scope>NUCLEOTIDE SEQUENCE [LARGE SCALE GENOMIC DNA]</scope>
</reference>
<dbReference type="VEuPathDB" id="VectorBase:ASIC017550"/>
<dbReference type="Proteomes" id="UP000030765">
    <property type="component" value="Unassembled WGS sequence"/>
</dbReference>
<dbReference type="EnsemblMetazoa" id="ASIC017550-RA">
    <property type="protein sequence ID" value="ASIC017550-PA"/>
    <property type="gene ID" value="ASIC017550"/>
</dbReference>
<dbReference type="EMBL" id="ATLV01023722">
    <property type="status" value="NOT_ANNOTATED_CDS"/>
    <property type="molecule type" value="Genomic_DNA"/>
</dbReference>
<evidence type="ECO:0000313" key="2">
    <source>
        <dbReference type="EnsemblMetazoa" id="ASIC017550-PA"/>
    </source>
</evidence>
<protein>
    <submittedName>
        <fullName evidence="1 2">ABC transporter lipid export ABCA family</fullName>
    </submittedName>
</protein>
<dbReference type="AlphaFoldDB" id="A0A084WGV0"/>
<dbReference type="EMBL" id="KE525345">
    <property type="protein sequence ID" value="KFB49444.1"/>
    <property type="molecule type" value="Genomic_DNA"/>
</dbReference>